<evidence type="ECO:0000256" key="1">
    <source>
        <dbReference type="SAM" id="MobiDB-lite"/>
    </source>
</evidence>
<feature type="compositionally biased region" description="Low complexity" evidence="1">
    <location>
        <begin position="1"/>
        <end position="14"/>
    </location>
</feature>
<accession>A0ABP6R1H3</accession>
<keyword evidence="3" id="KW-1185">Reference proteome</keyword>
<name>A0ABP6R1H3_9ACTN</name>
<evidence type="ECO:0000313" key="3">
    <source>
        <dbReference type="Proteomes" id="UP001500728"/>
    </source>
</evidence>
<reference evidence="3" key="1">
    <citation type="journal article" date="2019" name="Int. J. Syst. Evol. Microbiol.">
        <title>The Global Catalogue of Microorganisms (GCM) 10K type strain sequencing project: providing services to taxonomists for standard genome sequencing and annotation.</title>
        <authorList>
            <consortium name="The Broad Institute Genomics Platform"/>
            <consortium name="The Broad Institute Genome Sequencing Center for Infectious Disease"/>
            <person name="Wu L."/>
            <person name="Ma J."/>
        </authorList>
    </citation>
    <scope>NUCLEOTIDE SEQUENCE [LARGE SCALE GENOMIC DNA]</scope>
    <source>
        <strain evidence="3">JCM 9381</strain>
    </source>
</reference>
<gene>
    <name evidence="2" type="ORF">GCM10010469_41570</name>
</gene>
<proteinExistence type="predicted"/>
<protein>
    <submittedName>
        <fullName evidence="2">Uncharacterized protein</fullName>
    </submittedName>
</protein>
<dbReference type="Proteomes" id="UP001500728">
    <property type="component" value="Unassembled WGS sequence"/>
</dbReference>
<comment type="caution">
    <text evidence="2">The sequence shown here is derived from an EMBL/GenBank/DDBJ whole genome shotgun (WGS) entry which is preliminary data.</text>
</comment>
<sequence>MSCSAAGAAMAGAATPSTRAQAPVEAAMATGKRERIGIIPFEGVPLTAGLPPVSTRQIDADNMRRLCVVRRTVEA</sequence>
<dbReference type="EMBL" id="BAAAUW010000020">
    <property type="protein sequence ID" value="GAA3268182.1"/>
    <property type="molecule type" value="Genomic_DNA"/>
</dbReference>
<feature type="region of interest" description="Disordered" evidence="1">
    <location>
        <begin position="1"/>
        <end position="25"/>
    </location>
</feature>
<organism evidence="2 3">
    <name type="scientific">Streptomyces labedae</name>
    <dbReference type="NCBI Taxonomy" id="285569"/>
    <lineage>
        <taxon>Bacteria</taxon>
        <taxon>Bacillati</taxon>
        <taxon>Actinomycetota</taxon>
        <taxon>Actinomycetes</taxon>
        <taxon>Kitasatosporales</taxon>
        <taxon>Streptomycetaceae</taxon>
        <taxon>Streptomyces</taxon>
    </lineage>
</organism>
<evidence type="ECO:0000313" key="2">
    <source>
        <dbReference type="EMBL" id="GAA3268182.1"/>
    </source>
</evidence>